<keyword evidence="1" id="KW-1133">Transmembrane helix</keyword>
<dbReference type="PANTHER" id="PTHR43977">
    <property type="entry name" value="STRUCTURAL MAINTENANCE OF CHROMOSOMES PROTEIN 3"/>
    <property type="match status" value="1"/>
</dbReference>
<evidence type="ECO:0000313" key="2">
    <source>
        <dbReference type="EMBL" id="KAJ6951953.1"/>
    </source>
</evidence>
<protein>
    <submittedName>
        <fullName evidence="2">Uncharacterized protein</fullName>
    </submittedName>
</protein>
<evidence type="ECO:0000256" key="1">
    <source>
        <dbReference type="SAM" id="Phobius"/>
    </source>
</evidence>
<proteinExistence type="predicted"/>
<dbReference type="EMBL" id="JAQIZT010000019">
    <property type="protein sequence ID" value="KAJ6951953.1"/>
    <property type="molecule type" value="Genomic_DNA"/>
</dbReference>
<dbReference type="Gene3D" id="3.40.50.300">
    <property type="entry name" value="P-loop containing nucleotide triphosphate hydrolases"/>
    <property type="match status" value="1"/>
</dbReference>
<dbReference type="AlphaFoldDB" id="A0AAD6PPM1"/>
<gene>
    <name evidence="2" type="ORF">NC653_041198</name>
</gene>
<dbReference type="InterPro" id="IPR027417">
    <property type="entry name" value="P-loop_NTPase"/>
</dbReference>
<sequence>MFFYFNACVQKIIELIFVLDQRNTESIDRTFKGVAEHFSEVVFELVQGGHGDLVMMKKKEYHVSGIPLVILFLFAYHVPSLRVHLDWGNDSWVSSKKRVS</sequence>
<feature type="transmembrane region" description="Helical" evidence="1">
    <location>
        <begin position="61"/>
        <end position="78"/>
    </location>
</feature>
<keyword evidence="1" id="KW-0812">Transmembrane</keyword>
<keyword evidence="3" id="KW-1185">Reference proteome</keyword>
<reference evidence="2" key="1">
    <citation type="journal article" date="2023" name="Mol. Ecol. Resour.">
        <title>Chromosome-level genome assembly of a triploid poplar Populus alba 'Berolinensis'.</title>
        <authorList>
            <person name="Chen S."/>
            <person name="Yu Y."/>
            <person name="Wang X."/>
            <person name="Wang S."/>
            <person name="Zhang T."/>
            <person name="Zhou Y."/>
            <person name="He R."/>
            <person name="Meng N."/>
            <person name="Wang Y."/>
            <person name="Liu W."/>
            <person name="Liu Z."/>
            <person name="Liu J."/>
            <person name="Guo Q."/>
            <person name="Huang H."/>
            <person name="Sederoff R.R."/>
            <person name="Wang G."/>
            <person name="Qu G."/>
            <person name="Chen S."/>
        </authorList>
    </citation>
    <scope>NUCLEOTIDE SEQUENCE</scope>
    <source>
        <strain evidence="2">SC-2020</strain>
    </source>
</reference>
<accession>A0AAD6PPM1</accession>
<comment type="caution">
    <text evidence="2">The sequence shown here is derived from an EMBL/GenBank/DDBJ whole genome shotgun (WGS) entry which is preliminary data.</text>
</comment>
<evidence type="ECO:0000313" key="3">
    <source>
        <dbReference type="Proteomes" id="UP001164929"/>
    </source>
</evidence>
<name>A0AAD6PPM1_9ROSI</name>
<keyword evidence="1" id="KW-0472">Membrane</keyword>
<organism evidence="2 3">
    <name type="scientific">Populus alba x Populus x berolinensis</name>
    <dbReference type="NCBI Taxonomy" id="444605"/>
    <lineage>
        <taxon>Eukaryota</taxon>
        <taxon>Viridiplantae</taxon>
        <taxon>Streptophyta</taxon>
        <taxon>Embryophyta</taxon>
        <taxon>Tracheophyta</taxon>
        <taxon>Spermatophyta</taxon>
        <taxon>Magnoliopsida</taxon>
        <taxon>eudicotyledons</taxon>
        <taxon>Gunneridae</taxon>
        <taxon>Pentapetalae</taxon>
        <taxon>rosids</taxon>
        <taxon>fabids</taxon>
        <taxon>Malpighiales</taxon>
        <taxon>Salicaceae</taxon>
        <taxon>Saliceae</taxon>
        <taxon>Populus</taxon>
    </lineage>
</organism>
<dbReference type="Proteomes" id="UP001164929">
    <property type="component" value="Chromosome 19"/>
</dbReference>